<evidence type="ECO:0000256" key="3">
    <source>
        <dbReference type="ARBA" id="ARBA00022723"/>
    </source>
</evidence>
<dbReference type="EMBL" id="QQBB01000004">
    <property type="protein sequence ID" value="RDI59107.1"/>
    <property type="molecule type" value="Genomic_DNA"/>
</dbReference>
<dbReference type="InterPro" id="IPR008972">
    <property type="entry name" value="Cupredoxin"/>
</dbReference>
<dbReference type="GO" id="GO:0009055">
    <property type="term" value="F:electron transfer activity"/>
    <property type="evidence" value="ECO:0007669"/>
    <property type="project" value="InterPro"/>
</dbReference>
<accession>A0A370HL05</accession>
<dbReference type="InterPro" id="IPR051395">
    <property type="entry name" value="Cytochrome_c_Peroxidase/MauG"/>
</dbReference>
<dbReference type="Gene3D" id="2.60.40.420">
    <property type="entry name" value="Cupredoxins - blue copper proteins"/>
    <property type="match status" value="1"/>
</dbReference>
<organism evidence="8 9">
    <name type="scientific">Microvirga subterranea</name>
    <dbReference type="NCBI Taxonomy" id="186651"/>
    <lineage>
        <taxon>Bacteria</taxon>
        <taxon>Pseudomonadati</taxon>
        <taxon>Pseudomonadota</taxon>
        <taxon>Alphaproteobacteria</taxon>
        <taxon>Hyphomicrobiales</taxon>
        <taxon>Methylobacteriaceae</taxon>
        <taxon>Microvirga</taxon>
    </lineage>
</organism>
<dbReference type="SUPFAM" id="SSF46626">
    <property type="entry name" value="Cytochrome c"/>
    <property type="match status" value="2"/>
</dbReference>
<dbReference type="InterPro" id="IPR004852">
    <property type="entry name" value="Di-haem_cyt_c_peroxidsae"/>
</dbReference>
<proteinExistence type="predicted"/>
<protein>
    <submittedName>
        <fullName evidence="8">Cytochrome c peroxidase</fullName>
    </submittedName>
</protein>
<comment type="caution">
    <text evidence="8">The sequence shown here is derived from an EMBL/GenBank/DDBJ whole genome shotgun (WGS) entry which is preliminary data.</text>
</comment>
<name>A0A370HL05_9HYPH</name>
<dbReference type="Proteomes" id="UP000254925">
    <property type="component" value="Unassembled WGS sequence"/>
</dbReference>
<dbReference type="AlphaFoldDB" id="A0A370HL05"/>
<evidence type="ECO:0000256" key="5">
    <source>
        <dbReference type="ARBA" id="ARBA00023004"/>
    </source>
</evidence>
<dbReference type="Gene3D" id="1.10.760.10">
    <property type="entry name" value="Cytochrome c-like domain"/>
    <property type="match status" value="2"/>
</dbReference>
<evidence type="ECO:0000259" key="7">
    <source>
        <dbReference type="PROSITE" id="PS51007"/>
    </source>
</evidence>
<gene>
    <name evidence="8" type="ORF">DES45_10418</name>
</gene>
<dbReference type="RefSeq" id="WP_114770019.1">
    <property type="nucleotide sequence ID" value="NZ_QQBB01000004.1"/>
</dbReference>
<dbReference type="Pfam" id="PF03150">
    <property type="entry name" value="CCP_MauG"/>
    <property type="match status" value="1"/>
</dbReference>
<evidence type="ECO:0000256" key="6">
    <source>
        <dbReference type="PROSITE-ProRule" id="PRU00433"/>
    </source>
</evidence>
<dbReference type="GO" id="GO:0046872">
    <property type="term" value="F:metal ion binding"/>
    <property type="evidence" value="ECO:0007669"/>
    <property type="project" value="UniProtKB-KW"/>
</dbReference>
<evidence type="ECO:0000313" key="8">
    <source>
        <dbReference type="EMBL" id="RDI59107.1"/>
    </source>
</evidence>
<keyword evidence="4" id="KW-0560">Oxidoreductase</keyword>
<dbReference type="InterPro" id="IPR036909">
    <property type="entry name" value="Cyt_c-like_dom_sf"/>
</dbReference>
<dbReference type="InterPro" id="IPR009056">
    <property type="entry name" value="Cyt_c-like_dom"/>
</dbReference>
<sequence length="448" mass="48094">MERAKTPRLVQAAAGLGLVTVLGGAKAGPDPFDAAHWRQVFARPDHAPMPDGNPTTPDKVALGAKLFDDPRLSGDGTVACSTCHQAELSFTDGVPRHGGLDGQPLDRRTPPLWNMAWGLSWFWDGRAASLEDQAAGPIENKREMAGDLAGAVRTLAADTETVRSFARAFPEDPAVTRSNLLKALAAFERTLVSPETRFDRWVKGDDEAIDSDEKAGLRLFVGKAGCVSCHTGWRFTDEAFHDVGLPGQDQGRGVVLGLKAADNAFKTPSLRERVWTAPYMHDGSLATFEDVVDHYAERVVERPTLSADLPRRIALSPKERAQLVAFLNTLSSEDPPRPASLPARTMVLGADVPAIAATTVGQKDRRFTPGAILLKVGQALKIVNDDTRTHNVRIDGPGLSVSSDAQNPGDAITIGFDQPGQFQAICGIHPDMRLAVTVEPMTKAAAQP</sequence>
<dbReference type="GO" id="GO:0020037">
    <property type="term" value="F:heme binding"/>
    <property type="evidence" value="ECO:0007669"/>
    <property type="project" value="InterPro"/>
</dbReference>
<keyword evidence="8" id="KW-0575">Peroxidase</keyword>
<keyword evidence="3 6" id="KW-0479">Metal-binding</keyword>
<keyword evidence="5 6" id="KW-0408">Iron</keyword>
<dbReference type="GO" id="GO:0030313">
    <property type="term" value="C:cell envelope"/>
    <property type="evidence" value="ECO:0007669"/>
    <property type="project" value="UniProtKB-SubCell"/>
</dbReference>
<evidence type="ECO:0000313" key="9">
    <source>
        <dbReference type="Proteomes" id="UP000254925"/>
    </source>
</evidence>
<dbReference type="SUPFAM" id="SSF49503">
    <property type="entry name" value="Cupredoxins"/>
    <property type="match status" value="1"/>
</dbReference>
<comment type="subcellular location">
    <subcellularLocation>
        <location evidence="1">Cell envelope</location>
    </subcellularLocation>
</comment>
<dbReference type="OrthoDB" id="9805202at2"/>
<feature type="domain" description="Cytochrome c" evidence="7">
    <location>
        <begin position="211"/>
        <end position="331"/>
    </location>
</feature>
<keyword evidence="2 6" id="KW-0349">Heme</keyword>
<keyword evidence="9" id="KW-1185">Reference proteome</keyword>
<feature type="domain" description="Cytochrome c" evidence="7">
    <location>
        <begin position="58"/>
        <end position="185"/>
    </location>
</feature>
<evidence type="ECO:0000256" key="1">
    <source>
        <dbReference type="ARBA" id="ARBA00004196"/>
    </source>
</evidence>
<evidence type="ECO:0000256" key="4">
    <source>
        <dbReference type="ARBA" id="ARBA00023002"/>
    </source>
</evidence>
<reference evidence="8 9" key="1">
    <citation type="submission" date="2018-07" db="EMBL/GenBank/DDBJ databases">
        <title>Genomic Encyclopedia of Type Strains, Phase IV (KMG-IV): sequencing the most valuable type-strain genomes for metagenomic binning, comparative biology and taxonomic classification.</title>
        <authorList>
            <person name="Goeker M."/>
        </authorList>
    </citation>
    <scope>NUCLEOTIDE SEQUENCE [LARGE SCALE GENOMIC DNA]</scope>
    <source>
        <strain evidence="8 9">DSM 14364</strain>
    </source>
</reference>
<dbReference type="GO" id="GO:0004130">
    <property type="term" value="F:cytochrome-c peroxidase activity"/>
    <property type="evidence" value="ECO:0007669"/>
    <property type="project" value="TreeGrafter"/>
</dbReference>
<evidence type="ECO:0000256" key="2">
    <source>
        <dbReference type="ARBA" id="ARBA00022617"/>
    </source>
</evidence>
<dbReference type="PROSITE" id="PS51007">
    <property type="entry name" value="CYTC"/>
    <property type="match status" value="2"/>
</dbReference>
<dbReference type="PANTHER" id="PTHR30600">
    <property type="entry name" value="CYTOCHROME C PEROXIDASE-RELATED"/>
    <property type="match status" value="1"/>
</dbReference>